<dbReference type="Proteomes" id="UP000007467">
    <property type="component" value="Chromosome"/>
</dbReference>
<dbReference type="KEGG" id="hes:HPSA_00455"/>
<organism evidence="1 2">
    <name type="scientific">Helicobacter pylori (strain SouthAfrica7)</name>
    <dbReference type="NCBI Taxonomy" id="907239"/>
    <lineage>
        <taxon>Bacteria</taxon>
        <taxon>Pseudomonadati</taxon>
        <taxon>Campylobacterota</taxon>
        <taxon>Epsilonproteobacteria</taxon>
        <taxon>Campylobacterales</taxon>
        <taxon>Helicobacteraceae</taxon>
        <taxon>Helicobacter</taxon>
    </lineage>
</organism>
<protein>
    <submittedName>
        <fullName evidence="1">Uncharacterized protein</fullName>
    </submittedName>
</protein>
<reference evidence="2" key="1">
    <citation type="submission" date="2010-11" db="EMBL/GenBank/DDBJ databases">
        <title>Genome sequence of Helicobacter pylori strain SouthAfrica7.</title>
        <authorList>
            <person name="Kersulyte D."/>
            <person name="Segal I."/>
            <person name="Mistry R."/>
            <person name="Berg D.E."/>
        </authorList>
    </citation>
    <scope>NUCLEOTIDE SEQUENCE [LARGE SCALE GENOMIC DNA]</scope>
    <source>
        <strain evidence="2">SouthAfrica7</strain>
    </source>
</reference>
<name>E8QTT9_HELPW</name>
<dbReference type="HOGENOM" id="CLU_3217088_0_0_7"/>
<gene>
    <name evidence="1" type="ordered locus">HPSA_00455</name>
</gene>
<evidence type="ECO:0000313" key="1">
    <source>
        <dbReference type="EMBL" id="ADU84116.1"/>
    </source>
</evidence>
<proteinExistence type="predicted"/>
<dbReference type="PATRIC" id="fig|907239.3.peg.87"/>
<dbReference type="AlphaFoldDB" id="E8QTT9"/>
<reference evidence="1 2" key="2">
    <citation type="journal article" date="2013" name="Genome Announc.">
        <title>Genome Sequences of Three hpAfrica2 Strains of Helicobacter pylori.</title>
        <authorList>
            <person name="Duncan S.S."/>
            <person name="Bertoli M.T."/>
            <person name="Kersulyte D."/>
            <person name="Valk P.L."/>
            <person name="Tamma S."/>
            <person name="Segal I."/>
            <person name="McClain M.S."/>
            <person name="Cover T.L."/>
            <person name="Berg D.E."/>
        </authorList>
    </citation>
    <scope>NUCLEOTIDE SEQUENCE [LARGE SCALE GENOMIC DNA]</scope>
    <source>
        <strain evidence="1 2">SouthAfrica7</strain>
    </source>
</reference>
<dbReference type="EMBL" id="CP002336">
    <property type="protein sequence ID" value="ADU84116.1"/>
    <property type="molecule type" value="Genomic_DNA"/>
</dbReference>
<evidence type="ECO:0000313" key="2">
    <source>
        <dbReference type="Proteomes" id="UP000007467"/>
    </source>
</evidence>
<sequence>MGVRGFLKGVKGVLSQNTPYPLKGMSFVIKIKLKIPIFKKIKKL</sequence>
<accession>E8QTT9</accession>